<dbReference type="Pfam" id="PF08699">
    <property type="entry name" value="ArgoL1"/>
    <property type="match status" value="1"/>
</dbReference>
<dbReference type="Gene3D" id="3.40.50.2300">
    <property type="match status" value="1"/>
</dbReference>
<dbReference type="InterPro" id="IPR003165">
    <property type="entry name" value="Piwi"/>
</dbReference>
<gene>
    <name evidence="5" type="ORF">QQX98_012754</name>
</gene>
<keyword evidence="6" id="KW-1185">Reference proteome</keyword>
<feature type="region of interest" description="Disordered" evidence="1">
    <location>
        <begin position="70"/>
        <end position="97"/>
    </location>
</feature>
<evidence type="ECO:0000259" key="4">
    <source>
        <dbReference type="Pfam" id="PF08699"/>
    </source>
</evidence>
<dbReference type="InterPro" id="IPR036397">
    <property type="entry name" value="RNaseH_sf"/>
</dbReference>
<protein>
    <submittedName>
        <fullName evidence="5">Uncharacterized protein</fullName>
    </submittedName>
</protein>
<dbReference type="InterPro" id="IPR012337">
    <property type="entry name" value="RNaseH-like_sf"/>
</dbReference>
<feature type="transmembrane region" description="Helical" evidence="2">
    <location>
        <begin position="193"/>
        <end position="217"/>
    </location>
</feature>
<comment type="caution">
    <text evidence="5">The sequence shown here is derived from an EMBL/GenBank/DDBJ whole genome shotgun (WGS) entry which is preliminary data.</text>
</comment>
<dbReference type="Pfam" id="PF02171">
    <property type="entry name" value="Piwi"/>
    <property type="match status" value="1"/>
</dbReference>
<keyword evidence="2" id="KW-0472">Membrane</keyword>
<dbReference type="PANTHER" id="PTHR22891">
    <property type="entry name" value="EUKARYOTIC TRANSLATION INITIATION FACTOR 2C"/>
    <property type="match status" value="1"/>
</dbReference>
<evidence type="ECO:0000256" key="2">
    <source>
        <dbReference type="SAM" id="Phobius"/>
    </source>
</evidence>
<accession>A0ABR1GIA8</accession>
<dbReference type="SUPFAM" id="SSF53098">
    <property type="entry name" value="Ribonuclease H-like"/>
    <property type="match status" value="1"/>
</dbReference>
<sequence>MAVRGFFTSVRAATARVLININVSYSAFYQEGPLEQFILRFGDQKGLFKLEAFLKRLRIRTTYLKEKKNKKGPVWNNRLTQRHNRPRPSSPSPKVVYKESKQAEITAGGWNMVPRGSPSLKFNTAGSLKKWSCLYVEMPDMYPSARTLTPAALNELLGRFTAVLNNTGITASAPLAPKKVLLNDTDDPQLEQFLALAALSLQLLFVILPAAPVLLYYRIKQLGDYFRNKALKFNLKLGSNNQLVEPTRQGIVAGDKTIVISINVTHPSPSSSAFAPSIASMVASVDRWLGQWPAVLSIQPQRRQEMVSHLGEMLKSRLRLWMVKGTHDALHGPPTTSLF</sequence>
<feature type="domain" description="Piwi" evidence="3">
    <location>
        <begin position="222"/>
        <end position="321"/>
    </location>
</feature>
<organism evidence="5 6">
    <name type="scientific">Neonectria punicea</name>
    <dbReference type="NCBI Taxonomy" id="979145"/>
    <lineage>
        <taxon>Eukaryota</taxon>
        <taxon>Fungi</taxon>
        <taxon>Dikarya</taxon>
        <taxon>Ascomycota</taxon>
        <taxon>Pezizomycotina</taxon>
        <taxon>Sordariomycetes</taxon>
        <taxon>Hypocreomycetidae</taxon>
        <taxon>Hypocreales</taxon>
        <taxon>Nectriaceae</taxon>
        <taxon>Neonectria</taxon>
    </lineage>
</organism>
<keyword evidence="2" id="KW-0812">Transmembrane</keyword>
<evidence type="ECO:0000259" key="3">
    <source>
        <dbReference type="Pfam" id="PF02171"/>
    </source>
</evidence>
<dbReference type="EMBL" id="JAZAVJ010000415">
    <property type="protein sequence ID" value="KAK7397876.1"/>
    <property type="molecule type" value="Genomic_DNA"/>
</dbReference>
<dbReference type="Gene3D" id="3.30.420.10">
    <property type="entry name" value="Ribonuclease H-like superfamily/Ribonuclease H"/>
    <property type="match status" value="1"/>
</dbReference>
<name>A0ABR1GIA8_9HYPO</name>
<feature type="domain" description="Argonaute linker 1" evidence="4">
    <location>
        <begin position="2"/>
        <end position="30"/>
    </location>
</feature>
<dbReference type="Proteomes" id="UP001498476">
    <property type="component" value="Unassembled WGS sequence"/>
</dbReference>
<evidence type="ECO:0000313" key="5">
    <source>
        <dbReference type="EMBL" id="KAK7397876.1"/>
    </source>
</evidence>
<evidence type="ECO:0000313" key="6">
    <source>
        <dbReference type="Proteomes" id="UP001498476"/>
    </source>
</evidence>
<reference evidence="5 6" key="1">
    <citation type="journal article" date="2025" name="Microbiol. Resour. Announc.">
        <title>Draft genome sequences for Neonectria magnoliae and Neonectria punicea, canker pathogens of Liriodendron tulipifera and Acer saccharum in West Virginia.</title>
        <authorList>
            <person name="Petronek H.M."/>
            <person name="Kasson M.T."/>
            <person name="Metheny A.M."/>
            <person name="Stauder C.M."/>
            <person name="Lovett B."/>
            <person name="Lynch S.C."/>
            <person name="Garnas J.R."/>
            <person name="Kasson L.R."/>
            <person name="Stajich J.E."/>
        </authorList>
    </citation>
    <scope>NUCLEOTIDE SEQUENCE [LARGE SCALE GENOMIC DNA]</scope>
    <source>
        <strain evidence="5 6">NRRL 64653</strain>
    </source>
</reference>
<proteinExistence type="predicted"/>
<evidence type="ECO:0000256" key="1">
    <source>
        <dbReference type="SAM" id="MobiDB-lite"/>
    </source>
</evidence>
<keyword evidence="2" id="KW-1133">Transmembrane helix</keyword>
<dbReference type="InterPro" id="IPR014811">
    <property type="entry name" value="ArgoL1"/>
</dbReference>